<dbReference type="Proteomes" id="UP001596086">
    <property type="component" value="Unassembled WGS sequence"/>
</dbReference>
<name>A0ABW0RZJ8_9BURK</name>
<protein>
    <submittedName>
        <fullName evidence="1">Uncharacterized protein</fullName>
    </submittedName>
</protein>
<keyword evidence="2" id="KW-1185">Reference proteome</keyword>
<dbReference type="EMBL" id="JBHSMZ010000010">
    <property type="protein sequence ID" value="MFC5550002.1"/>
    <property type="molecule type" value="Genomic_DNA"/>
</dbReference>
<comment type="caution">
    <text evidence="1">The sequence shown here is derived from an EMBL/GenBank/DDBJ whole genome shotgun (WGS) entry which is preliminary data.</text>
</comment>
<gene>
    <name evidence="1" type="ORF">ACFPO9_15915</name>
</gene>
<proteinExistence type="predicted"/>
<reference evidence="2" key="1">
    <citation type="journal article" date="2019" name="Int. J. Syst. Evol. Microbiol.">
        <title>The Global Catalogue of Microorganisms (GCM) 10K type strain sequencing project: providing services to taxonomists for standard genome sequencing and annotation.</title>
        <authorList>
            <consortium name="The Broad Institute Genomics Platform"/>
            <consortium name="The Broad Institute Genome Sequencing Center for Infectious Disease"/>
            <person name="Wu L."/>
            <person name="Ma J."/>
        </authorList>
    </citation>
    <scope>NUCLEOTIDE SEQUENCE [LARGE SCALE GENOMIC DNA]</scope>
    <source>
        <strain evidence="2">CGMCC 4.5798</strain>
    </source>
</reference>
<sequence length="587" mass="66207">MPFATRHHAVKLITVAEFVEEVGALFDLGTQQADKITLARSFSKKQDRYSLLDGEEAAPLIEALAGISVRRGAEPSDDARNVLRAFFAHTQQLVSWIQASLVHDAADQEDLNIAVTELFGTPQLATLIYALFESDVLEDYSPLKQLPICVKELTRQDYDPIKACKELMRSRIQERLDGRAPVTLLFFKHLNSLDPRSSTRPATQRRELTALRDELNAILGKANADLLIDELTGIYAAMMALKQLHRRMSETQPQYFPALIRQLNKDMQSIMERDTSRRLSANRDLFVFFMHAGNMRRLTATISNTSAFKSLLEGHRTFASSGLPNLLRDFLRNGLTKTWNRTKLIKALKQLQRCSDKPFHDGVAAFLLGVLAISEQDPAAQLHFAQCLQAAEQWALGPFHSQAALFALGLKLALEPSPSPNALNPLLSSYLENIPQYTTIHLEGSSSESTEIYNLHEAIAEYNEYCWTLTGHKNALIVNPFKKIEEYLRKIFDEIGQRNWPVTAESLKLVTFDVTTKRDVERVKSEIYGTSLHQWLTKKFIEEIFRSFRHPGMLEILPAINRYVNLPESMRDAIASASDPRSAGAAP</sequence>
<evidence type="ECO:0000313" key="1">
    <source>
        <dbReference type="EMBL" id="MFC5550002.1"/>
    </source>
</evidence>
<organism evidence="1 2">
    <name type="scientific">Massilia aerilata</name>
    <dbReference type="NCBI Taxonomy" id="453817"/>
    <lineage>
        <taxon>Bacteria</taxon>
        <taxon>Pseudomonadati</taxon>
        <taxon>Pseudomonadota</taxon>
        <taxon>Betaproteobacteria</taxon>
        <taxon>Burkholderiales</taxon>
        <taxon>Oxalobacteraceae</taxon>
        <taxon>Telluria group</taxon>
        <taxon>Massilia</taxon>
    </lineage>
</organism>
<accession>A0ABW0RZJ8</accession>
<evidence type="ECO:0000313" key="2">
    <source>
        <dbReference type="Proteomes" id="UP001596086"/>
    </source>
</evidence>
<dbReference type="RefSeq" id="WP_379772094.1">
    <property type="nucleotide sequence ID" value="NZ_JBHSMZ010000010.1"/>
</dbReference>